<dbReference type="AlphaFoldDB" id="W2Q035"/>
<feature type="region of interest" description="Disordered" evidence="1">
    <location>
        <begin position="1"/>
        <end position="23"/>
    </location>
</feature>
<dbReference type="RefSeq" id="XP_008908933.1">
    <property type="nucleotide sequence ID" value="XM_008910685.1"/>
</dbReference>
<organism evidence="2 3">
    <name type="scientific">Phytophthora nicotianae (strain INRA-310)</name>
    <name type="common">Phytophthora parasitica</name>
    <dbReference type="NCBI Taxonomy" id="761204"/>
    <lineage>
        <taxon>Eukaryota</taxon>
        <taxon>Sar</taxon>
        <taxon>Stramenopiles</taxon>
        <taxon>Oomycota</taxon>
        <taxon>Peronosporomycetes</taxon>
        <taxon>Peronosporales</taxon>
        <taxon>Peronosporaceae</taxon>
        <taxon>Phytophthora</taxon>
    </lineage>
</organism>
<dbReference type="STRING" id="761204.W2Q035"/>
<dbReference type="GeneID" id="20192051"/>
<accession>W2Q035</accession>
<evidence type="ECO:0000313" key="2">
    <source>
        <dbReference type="EMBL" id="ETN05869.1"/>
    </source>
</evidence>
<dbReference type="Proteomes" id="UP000018817">
    <property type="component" value="Unassembled WGS sequence"/>
</dbReference>
<dbReference type="OMA" id="HEHKVNF"/>
<evidence type="ECO:0000256" key="1">
    <source>
        <dbReference type="SAM" id="MobiDB-lite"/>
    </source>
</evidence>
<protein>
    <submittedName>
        <fullName evidence="2">Uncharacterized protein</fullName>
    </submittedName>
</protein>
<gene>
    <name evidence="2" type="ORF">PPTG_23452</name>
</gene>
<evidence type="ECO:0000313" key="3">
    <source>
        <dbReference type="Proteomes" id="UP000018817"/>
    </source>
</evidence>
<dbReference type="VEuPathDB" id="FungiDB:PPTG_23452"/>
<sequence length="67" mass="8205">MHKEVKAKRTRRSERYRKRPHHEHKVNFSAGNYVLRPRVDEKLHANNLKVMWVEPYRIMASANYFLL</sequence>
<proteinExistence type="predicted"/>
<reference evidence="3" key="1">
    <citation type="submission" date="2011-12" db="EMBL/GenBank/DDBJ databases">
        <authorList>
            <consortium name="The Broad Institute Genome Sequencing Platform"/>
            <person name="Russ C."/>
            <person name="Tyler B."/>
            <person name="Panabieres F."/>
            <person name="Shan W."/>
            <person name="Tripathy S."/>
            <person name="Grunwald N."/>
            <person name="Machado M."/>
            <person name="Young S.K."/>
            <person name="Zeng Q."/>
            <person name="Gargeya S."/>
            <person name="Fitzgerald M."/>
            <person name="Haas B."/>
            <person name="Abouelleil A."/>
            <person name="Alvarado L."/>
            <person name="Arachchi H.M."/>
            <person name="Berlin A."/>
            <person name="Chapman S.B."/>
            <person name="Gearin G."/>
            <person name="Goldberg J."/>
            <person name="Griggs A."/>
            <person name="Gujja S."/>
            <person name="Hansen M."/>
            <person name="Heiman D."/>
            <person name="Howarth C."/>
            <person name="Larimer J."/>
            <person name="Lui A."/>
            <person name="MacDonald P.J.P."/>
            <person name="McCowen C."/>
            <person name="Montmayeur A."/>
            <person name="Murphy C."/>
            <person name="Neiman D."/>
            <person name="Pearson M."/>
            <person name="Priest M."/>
            <person name="Roberts A."/>
            <person name="Saif S."/>
            <person name="Shea T."/>
            <person name="Sisk P."/>
            <person name="Stolte C."/>
            <person name="Sykes S."/>
            <person name="Wortman J."/>
            <person name="Nusbaum C."/>
            <person name="Birren B."/>
        </authorList>
    </citation>
    <scope>NUCLEOTIDE SEQUENCE [LARGE SCALE GENOMIC DNA]</scope>
    <source>
        <strain evidence="3">INRA-310</strain>
    </source>
</reference>
<name>W2Q035_PHYN3</name>
<dbReference type="EMBL" id="KI669598">
    <property type="protein sequence ID" value="ETN05869.1"/>
    <property type="molecule type" value="Genomic_DNA"/>
</dbReference>
<reference evidence="2 3" key="2">
    <citation type="submission" date="2013-11" db="EMBL/GenBank/DDBJ databases">
        <title>The Genome Sequence of Phytophthora parasitica INRA-310.</title>
        <authorList>
            <consortium name="The Broad Institute Genomics Platform"/>
            <person name="Russ C."/>
            <person name="Tyler B."/>
            <person name="Panabieres F."/>
            <person name="Shan W."/>
            <person name="Tripathy S."/>
            <person name="Grunwald N."/>
            <person name="Machado M."/>
            <person name="Johnson C.S."/>
            <person name="Arredondo F."/>
            <person name="Hong C."/>
            <person name="Coffey M."/>
            <person name="Young S.K."/>
            <person name="Zeng Q."/>
            <person name="Gargeya S."/>
            <person name="Fitzgerald M."/>
            <person name="Abouelleil A."/>
            <person name="Alvarado L."/>
            <person name="Chapman S.B."/>
            <person name="Gainer-Dewar J."/>
            <person name="Goldberg J."/>
            <person name="Griggs A."/>
            <person name="Gujja S."/>
            <person name="Hansen M."/>
            <person name="Howarth C."/>
            <person name="Imamovic A."/>
            <person name="Ireland A."/>
            <person name="Larimer J."/>
            <person name="McCowan C."/>
            <person name="Murphy C."/>
            <person name="Pearson M."/>
            <person name="Poon T.W."/>
            <person name="Priest M."/>
            <person name="Roberts A."/>
            <person name="Saif S."/>
            <person name="Shea T."/>
            <person name="Sykes S."/>
            <person name="Wortman J."/>
            <person name="Nusbaum C."/>
            <person name="Birren B."/>
        </authorList>
    </citation>
    <scope>NUCLEOTIDE SEQUENCE [LARGE SCALE GENOMIC DNA]</scope>
    <source>
        <strain evidence="2 3">INRA-310</strain>
    </source>
</reference>